<evidence type="ECO:0000256" key="1">
    <source>
        <dbReference type="SAM" id="Phobius"/>
    </source>
</evidence>
<dbReference type="GeneID" id="38782160"/>
<keyword evidence="3" id="KW-1185">Reference proteome</keyword>
<dbReference type="InParanoid" id="A0A401GST2"/>
<evidence type="ECO:0000313" key="2">
    <source>
        <dbReference type="EMBL" id="GBE85243.1"/>
    </source>
</evidence>
<organism evidence="2 3">
    <name type="scientific">Sparassis crispa</name>
    <dbReference type="NCBI Taxonomy" id="139825"/>
    <lineage>
        <taxon>Eukaryota</taxon>
        <taxon>Fungi</taxon>
        <taxon>Dikarya</taxon>
        <taxon>Basidiomycota</taxon>
        <taxon>Agaricomycotina</taxon>
        <taxon>Agaricomycetes</taxon>
        <taxon>Polyporales</taxon>
        <taxon>Sparassidaceae</taxon>
        <taxon>Sparassis</taxon>
    </lineage>
</organism>
<protein>
    <submittedName>
        <fullName evidence="2">Uncharacterized protein</fullName>
    </submittedName>
</protein>
<evidence type="ECO:0000313" key="3">
    <source>
        <dbReference type="Proteomes" id="UP000287166"/>
    </source>
</evidence>
<feature type="transmembrane region" description="Helical" evidence="1">
    <location>
        <begin position="155"/>
        <end position="175"/>
    </location>
</feature>
<dbReference type="AlphaFoldDB" id="A0A401GST2"/>
<comment type="caution">
    <text evidence="2">The sequence shown here is derived from an EMBL/GenBank/DDBJ whole genome shotgun (WGS) entry which is preliminary data.</text>
</comment>
<keyword evidence="1" id="KW-0472">Membrane</keyword>
<accession>A0A401GST2</accession>
<dbReference type="EMBL" id="BFAD01000007">
    <property type="protein sequence ID" value="GBE85243.1"/>
    <property type="molecule type" value="Genomic_DNA"/>
</dbReference>
<proteinExistence type="predicted"/>
<keyword evidence="1" id="KW-0812">Transmembrane</keyword>
<dbReference type="STRING" id="139825.A0A401GST2"/>
<reference evidence="2 3" key="1">
    <citation type="journal article" date="2018" name="Sci. Rep.">
        <title>Genome sequence of the cauliflower mushroom Sparassis crispa (Hanabiratake) and its association with beneficial usage.</title>
        <authorList>
            <person name="Kiyama R."/>
            <person name="Furutani Y."/>
            <person name="Kawaguchi K."/>
            <person name="Nakanishi T."/>
        </authorList>
    </citation>
    <scope>NUCLEOTIDE SEQUENCE [LARGE SCALE GENOMIC DNA]</scope>
</reference>
<keyword evidence="1" id="KW-1133">Transmembrane helix</keyword>
<gene>
    <name evidence="2" type="ORF">SCP_0704300</name>
</gene>
<dbReference type="OrthoDB" id="3062801at2759"/>
<sequence>MAERRRWKAFATSTDTVIMDVLPCQVYLCLLLWIPAVYLSRVARVFEDAEVSKPDIQRMINACTPDESSGATPTDGGSLLRPICRPSLPLPATEDWNPPMVSPALVRFKHSWEIFIDSLLREWKTLNLVSALFCTAILTMFQIEAAANDSFARSAALFSLVFALMSLCYGCVYIVRFGAMRSMGRASRWAEEAQKSETAVFWNIWNLLATPAIWLA</sequence>
<dbReference type="Proteomes" id="UP000287166">
    <property type="component" value="Unassembled WGS sequence"/>
</dbReference>
<feature type="transmembrane region" description="Helical" evidence="1">
    <location>
        <begin position="125"/>
        <end position="143"/>
    </location>
</feature>
<name>A0A401GST2_9APHY</name>
<dbReference type="RefSeq" id="XP_027616156.1">
    <property type="nucleotide sequence ID" value="XM_027760355.1"/>
</dbReference>